<dbReference type="GO" id="GO:0005634">
    <property type="term" value="C:nucleus"/>
    <property type="evidence" value="ECO:0007669"/>
    <property type="project" value="TreeGrafter"/>
</dbReference>
<evidence type="ECO:0000256" key="5">
    <source>
        <dbReference type="ARBA" id="ARBA00037982"/>
    </source>
</evidence>
<feature type="domain" description="Protein kinase" evidence="8">
    <location>
        <begin position="284"/>
        <end position="587"/>
    </location>
</feature>
<dbReference type="Pfam" id="PF00069">
    <property type="entry name" value="Pkinase"/>
    <property type="match status" value="1"/>
</dbReference>
<evidence type="ECO:0000256" key="6">
    <source>
        <dbReference type="PROSITE-ProRule" id="PRU10141"/>
    </source>
</evidence>
<dbReference type="GO" id="GO:0005737">
    <property type="term" value="C:cytoplasm"/>
    <property type="evidence" value="ECO:0007669"/>
    <property type="project" value="TreeGrafter"/>
</dbReference>
<evidence type="ECO:0000256" key="4">
    <source>
        <dbReference type="ARBA" id="ARBA00022840"/>
    </source>
</evidence>
<feature type="compositionally biased region" description="Pro residues" evidence="7">
    <location>
        <begin position="178"/>
        <end position="190"/>
    </location>
</feature>
<dbReference type="InterPro" id="IPR008271">
    <property type="entry name" value="Ser/Thr_kinase_AS"/>
</dbReference>
<evidence type="ECO:0000256" key="2">
    <source>
        <dbReference type="ARBA" id="ARBA00022741"/>
    </source>
</evidence>
<accession>A0A9P6MSX8</accession>
<dbReference type="InterPro" id="IPR000719">
    <property type="entry name" value="Prot_kinase_dom"/>
</dbReference>
<dbReference type="AlphaFoldDB" id="A0A9P6MSX8"/>
<comment type="similarity">
    <text evidence="5">Belongs to the protein kinase superfamily. Ser/Thr protein kinase family. GCN2 subfamily.</text>
</comment>
<feature type="binding site" evidence="6">
    <location>
        <position position="313"/>
    </location>
    <ligand>
        <name>ATP</name>
        <dbReference type="ChEBI" id="CHEBI:30616"/>
    </ligand>
</feature>
<dbReference type="PANTHER" id="PTHR11042">
    <property type="entry name" value="EUKARYOTIC TRANSLATION INITIATION FACTOR 2-ALPHA KINASE EIF2-ALPHA KINASE -RELATED"/>
    <property type="match status" value="1"/>
</dbReference>
<dbReference type="SMART" id="SM00220">
    <property type="entry name" value="S_TKc"/>
    <property type="match status" value="1"/>
</dbReference>
<evidence type="ECO:0000256" key="1">
    <source>
        <dbReference type="ARBA" id="ARBA00022679"/>
    </source>
</evidence>
<dbReference type="Gene3D" id="3.30.200.20">
    <property type="entry name" value="Phosphorylase Kinase, domain 1"/>
    <property type="match status" value="1"/>
</dbReference>
<feature type="compositionally biased region" description="Acidic residues" evidence="7">
    <location>
        <begin position="8"/>
        <end position="17"/>
    </location>
</feature>
<gene>
    <name evidence="9" type="ORF">BGZ80_011716</name>
</gene>
<dbReference type="EMBL" id="JAAAID010000979">
    <property type="protein sequence ID" value="KAG0012462.1"/>
    <property type="molecule type" value="Genomic_DNA"/>
</dbReference>
<keyword evidence="4 6" id="KW-0067">ATP-binding</keyword>
<dbReference type="PROSITE" id="PS00108">
    <property type="entry name" value="PROTEIN_KINASE_ST"/>
    <property type="match status" value="1"/>
</dbReference>
<organism evidence="9 10">
    <name type="scientific">Entomortierella chlamydospora</name>
    <dbReference type="NCBI Taxonomy" id="101097"/>
    <lineage>
        <taxon>Eukaryota</taxon>
        <taxon>Fungi</taxon>
        <taxon>Fungi incertae sedis</taxon>
        <taxon>Mucoromycota</taxon>
        <taxon>Mortierellomycotina</taxon>
        <taxon>Mortierellomycetes</taxon>
        <taxon>Mortierellales</taxon>
        <taxon>Mortierellaceae</taxon>
        <taxon>Entomortierella</taxon>
    </lineage>
</organism>
<comment type="caution">
    <text evidence="9">The sequence shown here is derived from an EMBL/GenBank/DDBJ whole genome shotgun (WGS) entry which is preliminary data.</text>
</comment>
<dbReference type="InterPro" id="IPR050339">
    <property type="entry name" value="CC_SR_Kinase"/>
</dbReference>
<evidence type="ECO:0000259" key="8">
    <source>
        <dbReference type="PROSITE" id="PS50011"/>
    </source>
</evidence>
<dbReference type="GO" id="GO:0004672">
    <property type="term" value="F:protein kinase activity"/>
    <property type="evidence" value="ECO:0007669"/>
    <property type="project" value="InterPro"/>
</dbReference>
<dbReference type="InterPro" id="IPR017441">
    <property type="entry name" value="Protein_kinase_ATP_BS"/>
</dbReference>
<evidence type="ECO:0000313" key="9">
    <source>
        <dbReference type="EMBL" id="KAG0012462.1"/>
    </source>
</evidence>
<feature type="compositionally biased region" description="Low complexity" evidence="7">
    <location>
        <begin position="19"/>
        <end position="33"/>
    </location>
</feature>
<dbReference type="InterPro" id="IPR011009">
    <property type="entry name" value="Kinase-like_dom_sf"/>
</dbReference>
<dbReference type="PROSITE" id="PS50011">
    <property type="entry name" value="PROTEIN_KINASE_DOM"/>
    <property type="match status" value="1"/>
</dbReference>
<keyword evidence="1" id="KW-0808">Transferase</keyword>
<evidence type="ECO:0000256" key="7">
    <source>
        <dbReference type="SAM" id="MobiDB-lite"/>
    </source>
</evidence>
<protein>
    <recommendedName>
        <fullName evidence="8">Protein kinase domain-containing protein</fullName>
    </recommendedName>
</protein>
<dbReference type="GO" id="GO:0005524">
    <property type="term" value="F:ATP binding"/>
    <property type="evidence" value="ECO:0007669"/>
    <property type="project" value="UniProtKB-UniRule"/>
</dbReference>
<keyword evidence="10" id="KW-1185">Reference proteome</keyword>
<sequence>MDTMDVDHQEEDLESDTDSTISASLPSSFLSSPGMRTLEQRRVSTSIISTPQTTINHILLEGEREAAVPRRRVLMAIPHRDDDDEDDDVISTPSRVLGPTMPLTRQSFVRSGSLLTKMHEKATLLGKHPQTPSPGEEPGTRSKGLKTLSSKGDDRSPTLPDFTLPETPGRDGSSLFSPIPPPNFGTPPGTPLKARPFGLFTPSHHSPTASPFGLSDDNPFLGTSTRKARFDLDYLSESQWYSDYPHHLTREYLEELFRLDKRVMFSKPKSGSGGSPDYLKSNFYVNEIVLGMGEFSDVLKVQSKHSKEFFAVKRLLRTVQGAMERKRYLNEVRNMWRVEKSPHVLELLEAWEQRGKIYMRMELCKLGSLKSALLAQKKYGGFDERRTWKCLTDLASGLRAIHDSNIIHLDIKPDNVFITATGSLKIGDFGLSITYPIEVKDIQEGDKYYMAQELLNSQCGKYSDVFSLGMTIYEMVTNQVGELPGEGPQWHYLRDGEVDMTEITISGKMPEPSSSKELPVEPSGTLQQPVVALLSDSTISISATSSKPTSSRRLFSKELTDLVKEMMQPAYEQRPTAGSILKSHAIQQIVAGRTEQGRKGGRSDEAMSGLLLQSI</sequence>
<name>A0A9P6MSX8_9FUNG</name>
<keyword evidence="3" id="KW-0418">Kinase</keyword>
<evidence type="ECO:0000256" key="3">
    <source>
        <dbReference type="ARBA" id="ARBA00022777"/>
    </source>
</evidence>
<proteinExistence type="inferred from homology"/>
<dbReference type="Gene3D" id="1.10.510.10">
    <property type="entry name" value="Transferase(Phosphotransferase) domain 1"/>
    <property type="match status" value="1"/>
</dbReference>
<dbReference type="PANTHER" id="PTHR11042:SF190">
    <property type="entry name" value="MITOSIS INHIBITOR PROTEIN KINASE MIK1"/>
    <property type="match status" value="1"/>
</dbReference>
<feature type="region of interest" description="Disordered" evidence="7">
    <location>
        <begin position="123"/>
        <end position="197"/>
    </location>
</feature>
<keyword evidence="2 6" id="KW-0547">Nucleotide-binding</keyword>
<feature type="region of interest" description="Disordered" evidence="7">
    <location>
        <begin position="593"/>
        <end position="615"/>
    </location>
</feature>
<dbReference type="PROSITE" id="PS00107">
    <property type="entry name" value="PROTEIN_KINASE_ATP"/>
    <property type="match status" value="1"/>
</dbReference>
<reference evidence="9" key="1">
    <citation type="journal article" date="2020" name="Fungal Divers.">
        <title>Resolving the Mortierellaceae phylogeny through synthesis of multi-gene phylogenetics and phylogenomics.</title>
        <authorList>
            <person name="Vandepol N."/>
            <person name="Liber J."/>
            <person name="Desiro A."/>
            <person name="Na H."/>
            <person name="Kennedy M."/>
            <person name="Barry K."/>
            <person name="Grigoriev I.V."/>
            <person name="Miller A.N."/>
            <person name="O'Donnell K."/>
            <person name="Stajich J.E."/>
            <person name="Bonito G."/>
        </authorList>
    </citation>
    <scope>NUCLEOTIDE SEQUENCE</scope>
    <source>
        <strain evidence="9">NRRL 2769</strain>
    </source>
</reference>
<dbReference type="GO" id="GO:0110031">
    <property type="term" value="P:negative regulation of G2/MI transition of meiotic cell cycle"/>
    <property type="evidence" value="ECO:0007669"/>
    <property type="project" value="TreeGrafter"/>
</dbReference>
<feature type="region of interest" description="Disordered" evidence="7">
    <location>
        <begin position="1"/>
        <end position="33"/>
    </location>
</feature>
<dbReference type="SUPFAM" id="SSF56112">
    <property type="entry name" value="Protein kinase-like (PK-like)"/>
    <property type="match status" value="1"/>
</dbReference>
<evidence type="ECO:0000313" key="10">
    <source>
        <dbReference type="Proteomes" id="UP000703661"/>
    </source>
</evidence>
<dbReference type="Proteomes" id="UP000703661">
    <property type="component" value="Unassembled WGS sequence"/>
</dbReference>
<feature type="compositionally biased region" description="Basic and acidic residues" evidence="7">
    <location>
        <begin position="595"/>
        <end position="605"/>
    </location>
</feature>